<feature type="signal peptide" evidence="1">
    <location>
        <begin position="1"/>
        <end position="20"/>
    </location>
</feature>
<dbReference type="EMBL" id="CP002955">
    <property type="protein sequence ID" value="AEL24641.1"/>
    <property type="molecule type" value="Genomic_DNA"/>
</dbReference>
<keyword evidence="1" id="KW-0732">Signal</keyword>
<dbReference type="Gene3D" id="3.20.20.80">
    <property type="entry name" value="Glycosidases"/>
    <property type="match status" value="1"/>
</dbReference>
<dbReference type="Gene3D" id="2.60.40.10">
    <property type="entry name" value="Immunoglobulins"/>
    <property type="match status" value="1"/>
</dbReference>
<feature type="domain" description="DUF5060" evidence="2">
    <location>
        <begin position="32"/>
        <end position="109"/>
    </location>
</feature>
<reference evidence="4" key="1">
    <citation type="submission" date="2011-07" db="EMBL/GenBank/DDBJ databases">
        <title>The complete genome of Cyclobacterium marinum DSM 745.</title>
        <authorList>
            <person name="Lucas S."/>
            <person name="Han J."/>
            <person name="Lapidus A."/>
            <person name="Bruce D."/>
            <person name="Goodwin L."/>
            <person name="Pitluck S."/>
            <person name="Peters L."/>
            <person name="Kyrpides N."/>
            <person name="Mavromatis K."/>
            <person name="Ivanova N."/>
            <person name="Ovchinnikova G."/>
            <person name="Chertkov O."/>
            <person name="Detter J.C."/>
            <person name="Tapia R."/>
            <person name="Han C."/>
            <person name="Land M."/>
            <person name="Hauser L."/>
            <person name="Markowitz V."/>
            <person name="Cheng J.-F."/>
            <person name="Hugenholtz P."/>
            <person name="Woyke T."/>
            <person name="Wu D."/>
            <person name="Tindall B."/>
            <person name="Schuetze A."/>
            <person name="Brambilla E."/>
            <person name="Klenk H.-P."/>
            <person name="Eisen J.A."/>
        </authorList>
    </citation>
    <scope>NUCLEOTIDE SEQUENCE [LARGE SCALE GENOMIC DNA]</scope>
    <source>
        <strain evidence="4">ATCC 25205 / DSM 745 / LMG 13164 / NCIMB 1802</strain>
    </source>
</reference>
<name>G0J3K2_CYCMS</name>
<dbReference type="InterPro" id="IPR032260">
    <property type="entry name" value="DUF5060"/>
</dbReference>
<dbReference type="HOGENOM" id="CLU_014102_0_0_10"/>
<dbReference type="KEGG" id="cmr:Cycma_0868"/>
<evidence type="ECO:0000313" key="4">
    <source>
        <dbReference type="Proteomes" id="UP000001635"/>
    </source>
</evidence>
<dbReference type="OrthoDB" id="266054at2"/>
<evidence type="ECO:0000313" key="3">
    <source>
        <dbReference type="EMBL" id="AEL24641.1"/>
    </source>
</evidence>
<organism evidence="3 4">
    <name type="scientific">Cyclobacterium marinum (strain ATCC 25205 / DSM 745 / LMG 13164 / NCIMB 1802)</name>
    <name type="common">Flectobacillus marinus</name>
    <dbReference type="NCBI Taxonomy" id="880070"/>
    <lineage>
        <taxon>Bacteria</taxon>
        <taxon>Pseudomonadati</taxon>
        <taxon>Bacteroidota</taxon>
        <taxon>Cytophagia</taxon>
        <taxon>Cytophagales</taxon>
        <taxon>Cyclobacteriaceae</taxon>
        <taxon>Cyclobacterium</taxon>
    </lineage>
</organism>
<gene>
    <name evidence="3" type="ordered locus">Cycma_0868</name>
</gene>
<dbReference type="AlphaFoldDB" id="G0J3K2"/>
<dbReference type="Proteomes" id="UP000001635">
    <property type="component" value="Chromosome"/>
</dbReference>
<sequence>MRLIFLICFSLMGFVLIACGKQPTIQGSSIAYQKMTFSWNGPELAEEEATFLNYKMEVSFTDPDGENIVVPGYFAADGNAGESGAEKGRVWRAHLLPLKPGKWSYTVSFLEGENMAIAPGNAEGRSLAFDGEQGTFTVSPEDPSQGGFLGKGKLQYIGEHFLQFTNGEYFFKMGANAPEVLLQYKEFDGTDSDRAYNQHIADWEEGDLLWQEDKGKGIIGVINYLKKQGINSHYFLLMNAYGDGQTAFPWVGQDEYYHYDVSKLDQWQLLFDYMMQEGMMVQFVLSEQENQSYFEHKEGGDFANSRKLFYRELAARFGYLNAVTWNIGEENGWQKDEGYGKLITSEQRKLFAAYLKNLLPYEELIVVHNGPSTTDAIFEDLVGDPSYTGISFQGNFQDVTHGYDRILHWRKASAASGHPWVVAYDEPYTSPEFPDLEVWRKNSLWASLMAGAAGTEVYIGKGEDLRIEDYRKYQAYYEVMNHAKNFFTKSEIPFQELSPIVNEKANAWQLAANDEVFVLYLRDGGEGELTLPEGVFEIHWFNPRTGAWSQNDALKQVSGGQITLLGKAPGEIDLDWVLLVKKKKD</sequence>
<dbReference type="STRING" id="880070.Cycma_0868"/>
<evidence type="ECO:0000256" key="1">
    <source>
        <dbReference type="SAM" id="SignalP"/>
    </source>
</evidence>
<dbReference type="eggNOG" id="COG5492">
    <property type="taxonomic scope" value="Bacteria"/>
</dbReference>
<accession>G0J3K2</accession>
<dbReference type="InterPro" id="IPR013783">
    <property type="entry name" value="Ig-like_fold"/>
</dbReference>
<proteinExistence type="predicted"/>
<feature type="chain" id="PRO_5003401040" description="DUF5060 domain-containing protein" evidence="1">
    <location>
        <begin position="21"/>
        <end position="585"/>
    </location>
</feature>
<dbReference type="PROSITE" id="PS51257">
    <property type="entry name" value="PROKAR_LIPOPROTEIN"/>
    <property type="match status" value="1"/>
</dbReference>
<dbReference type="RefSeq" id="WP_014018938.1">
    <property type="nucleotide sequence ID" value="NC_015914.1"/>
</dbReference>
<keyword evidence="4" id="KW-1185">Reference proteome</keyword>
<dbReference type="Pfam" id="PF16586">
    <property type="entry name" value="DUF5060"/>
    <property type="match status" value="1"/>
</dbReference>
<evidence type="ECO:0000259" key="2">
    <source>
        <dbReference type="Pfam" id="PF16586"/>
    </source>
</evidence>
<protein>
    <recommendedName>
        <fullName evidence="2">DUF5060 domain-containing protein</fullName>
    </recommendedName>
</protein>